<dbReference type="PANTHER" id="PTHR11895">
    <property type="entry name" value="TRANSAMIDASE"/>
    <property type="match status" value="1"/>
</dbReference>
<name>A0A839UW75_9PROT</name>
<accession>A0A839UW75</accession>
<dbReference type="NCBIfam" id="NF005450">
    <property type="entry name" value="PRK07042.1"/>
    <property type="match status" value="1"/>
</dbReference>
<dbReference type="GO" id="GO:0050566">
    <property type="term" value="F:asparaginyl-tRNA synthase (glutamine-hydrolyzing) activity"/>
    <property type="evidence" value="ECO:0007669"/>
    <property type="project" value="UniProtKB-EC"/>
</dbReference>
<feature type="domain" description="Amidase" evidence="1">
    <location>
        <begin position="24"/>
        <end position="440"/>
    </location>
</feature>
<dbReference type="PANTHER" id="PTHR11895:SF173">
    <property type="entry name" value="GLUTAMYL-TRNA AMIDOTRANSFERASE SUBUNIT A"/>
    <property type="match status" value="1"/>
</dbReference>
<dbReference type="EMBL" id="JACHXV010000006">
    <property type="protein sequence ID" value="MBB3174077.1"/>
    <property type="molecule type" value="Genomic_DNA"/>
</dbReference>
<keyword evidence="2" id="KW-0436">Ligase</keyword>
<dbReference type="InterPro" id="IPR000120">
    <property type="entry name" value="Amidase"/>
</dbReference>
<dbReference type="Proteomes" id="UP000557688">
    <property type="component" value="Unassembled WGS sequence"/>
</dbReference>
<reference evidence="2 3" key="1">
    <citation type="submission" date="2020-08" db="EMBL/GenBank/DDBJ databases">
        <title>Genomic Encyclopedia of Type Strains, Phase III (KMG-III): the genomes of soil and plant-associated and newly described type strains.</title>
        <authorList>
            <person name="Whitman W."/>
        </authorList>
    </citation>
    <scope>NUCLEOTIDE SEQUENCE [LARGE SCALE GENOMIC DNA]</scope>
    <source>
        <strain evidence="2 3">CECT 8088</strain>
    </source>
</reference>
<dbReference type="RefSeq" id="WP_183275123.1">
    <property type="nucleotide sequence ID" value="NZ_JACHXV010000006.1"/>
</dbReference>
<evidence type="ECO:0000313" key="2">
    <source>
        <dbReference type="EMBL" id="MBB3174077.1"/>
    </source>
</evidence>
<dbReference type="Gene3D" id="3.90.1300.10">
    <property type="entry name" value="Amidase signature (AS) domain"/>
    <property type="match status" value="1"/>
</dbReference>
<gene>
    <name evidence="2" type="ORF">FHR90_001913</name>
</gene>
<sequence>MQLADLDAAQLAAGYAEATFTPVDVIEALDARIAAWEPSLHALYAYDPASARAQAEASARRWSDRAALGPLDGVPVSLKELIHTRGTPTPVGTAATVLLPEPDDAPPAARLREAGAVLFAKTTVPDFGMLSSGLSSFHPLARNPWNLANNPGGSSAGAAAAAAAGYGPLHVGTDIGGSVRLPAAWCGLVGFKPTLGRIPIDPYYTGRCAGPMTRTVDDAARMMAVLSLPDARDATSLPPETIDWLAPIDGVRSLRIGVMMEAGCGMALDAEIGEAVRAAAETFAAAGATLVEVAPVLTRDMLDGLDRFWRARAWAEISVLPPERRALILPYILHWAESGAGVSGAQAVTGFGRTFDMRAACGALMSSVDAVLSPTTPNLAFPAEYASPIDDWQRPFEHIAYTLPWNMGEQPAVSLNCGFSRDGTPIGLQIVTPRFADARALQLARWYESQRGPITDWPLPPGERC</sequence>
<dbReference type="GO" id="GO:0050567">
    <property type="term" value="F:glutaminyl-tRNA synthase (glutamine-hydrolyzing) activity"/>
    <property type="evidence" value="ECO:0007669"/>
    <property type="project" value="UniProtKB-EC"/>
</dbReference>
<protein>
    <submittedName>
        <fullName evidence="2">Aspartyl-tRNA(Asn)/glutamyl-tRNA(Gln) amidotransferase subunit A</fullName>
        <ecNumber evidence="2">6.3.5.6</ecNumber>
        <ecNumber evidence="2">6.3.5.7</ecNumber>
    </submittedName>
</protein>
<proteinExistence type="predicted"/>
<evidence type="ECO:0000259" key="1">
    <source>
        <dbReference type="Pfam" id="PF01425"/>
    </source>
</evidence>
<comment type="caution">
    <text evidence="2">The sequence shown here is derived from an EMBL/GenBank/DDBJ whole genome shotgun (WGS) entry which is preliminary data.</text>
</comment>
<dbReference type="GO" id="GO:0016740">
    <property type="term" value="F:transferase activity"/>
    <property type="evidence" value="ECO:0007669"/>
    <property type="project" value="UniProtKB-KW"/>
</dbReference>
<keyword evidence="2" id="KW-0808">Transferase</keyword>
<dbReference type="InterPro" id="IPR036928">
    <property type="entry name" value="AS_sf"/>
</dbReference>
<evidence type="ECO:0000313" key="3">
    <source>
        <dbReference type="Proteomes" id="UP000557688"/>
    </source>
</evidence>
<keyword evidence="3" id="KW-1185">Reference proteome</keyword>
<organism evidence="2 3">
    <name type="scientific">Endobacter medicaginis</name>
    <dbReference type="NCBI Taxonomy" id="1181271"/>
    <lineage>
        <taxon>Bacteria</taxon>
        <taxon>Pseudomonadati</taxon>
        <taxon>Pseudomonadota</taxon>
        <taxon>Alphaproteobacteria</taxon>
        <taxon>Acetobacterales</taxon>
        <taxon>Acetobacteraceae</taxon>
        <taxon>Endobacter</taxon>
    </lineage>
</organism>
<dbReference type="EC" id="6.3.5.6" evidence="2"/>
<dbReference type="AlphaFoldDB" id="A0A839UW75"/>
<dbReference type="InterPro" id="IPR023631">
    <property type="entry name" value="Amidase_dom"/>
</dbReference>
<dbReference type="SUPFAM" id="SSF75304">
    <property type="entry name" value="Amidase signature (AS) enzymes"/>
    <property type="match status" value="1"/>
</dbReference>
<dbReference type="EC" id="6.3.5.7" evidence="2"/>
<dbReference type="Pfam" id="PF01425">
    <property type="entry name" value="Amidase"/>
    <property type="match status" value="1"/>
</dbReference>